<reference evidence="3 4" key="1">
    <citation type="submission" date="2013-12" db="EMBL/GenBank/DDBJ databases">
        <title>Draft genome of the parsitic nematode Ancylostoma duodenale.</title>
        <authorList>
            <person name="Mitreva M."/>
        </authorList>
    </citation>
    <scope>NUCLEOTIDE SEQUENCE [LARGE SCALE GENOMIC DNA]</scope>
    <source>
        <strain evidence="3 4">Zhejiang</strain>
    </source>
</reference>
<dbReference type="SUPFAM" id="SSF49854">
    <property type="entry name" value="Spermadhesin, CUB domain"/>
    <property type="match status" value="1"/>
</dbReference>
<dbReference type="PANTHER" id="PTHR22991">
    <property type="entry name" value="PROTEIN CBG13490"/>
    <property type="match status" value="1"/>
</dbReference>
<proteinExistence type="predicted"/>
<gene>
    <name evidence="3" type="ORF">ANCDUO_21926</name>
</gene>
<sequence length="163" mass="18109">QGACLNPTTTTAPVPVTLAPPTCDAPNFLDKEGTTFFFRKIQILSMSTFQFYSPGYPASYSKPKTCIYVMTVNPGDVVEIHFVDLQLIPGSSIQLFNTFADQNPFETITTDIPSSKYFASTTNVMKMAFVAANDKAGVNRWEAEFSSKNKGLLFDYRRFDILA</sequence>
<keyword evidence="4" id="KW-1185">Reference proteome</keyword>
<name>A0A0C2BVN5_9BILA</name>
<feature type="non-terminal residue" evidence="3">
    <location>
        <position position="1"/>
    </location>
</feature>
<dbReference type="Gene3D" id="2.60.120.290">
    <property type="entry name" value="Spermadhesin, CUB domain"/>
    <property type="match status" value="1"/>
</dbReference>
<dbReference type="EMBL" id="KN763465">
    <property type="protein sequence ID" value="KIH48008.1"/>
    <property type="molecule type" value="Genomic_DNA"/>
</dbReference>
<dbReference type="CDD" id="cd00041">
    <property type="entry name" value="CUB"/>
    <property type="match status" value="1"/>
</dbReference>
<dbReference type="Pfam" id="PF00431">
    <property type="entry name" value="CUB"/>
    <property type="match status" value="1"/>
</dbReference>
<dbReference type="Proteomes" id="UP000054047">
    <property type="component" value="Unassembled WGS sequence"/>
</dbReference>
<evidence type="ECO:0000313" key="4">
    <source>
        <dbReference type="Proteomes" id="UP000054047"/>
    </source>
</evidence>
<dbReference type="PANTHER" id="PTHR22991:SF41">
    <property type="entry name" value="CUB DOMAIN-CONTAINING PROTEIN-RELATED"/>
    <property type="match status" value="1"/>
</dbReference>
<dbReference type="AlphaFoldDB" id="A0A0C2BVN5"/>
<organism evidence="3 4">
    <name type="scientific">Ancylostoma duodenale</name>
    <dbReference type="NCBI Taxonomy" id="51022"/>
    <lineage>
        <taxon>Eukaryota</taxon>
        <taxon>Metazoa</taxon>
        <taxon>Ecdysozoa</taxon>
        <taxon>Nematoda</taxon>
        <taxon>Chromadorea</taxon>
        <taxon>Rhabditida</taxon>
        <taxon>Rhabditina</taxon>
        <taxon>Rhabditomorpha</taxon>
        <taxon>Strongyloidea</taxon>
        <taxon>Ancylostomatidae</taxon>
        <taxon>Ancylostomatinae</taxon>
        <taxon>Ancylostoma</taxon>
    </lineage>
</organism>
<dbReference type="OrthoDB" id="5865240at2759"/>
<evidence type="ECO:0000259" key="2">
    <source>
        <dbReference type="Pfam" id="PF00431"/>
    </source>
</evidence>
<evidence type="ECO:0000256" key="1">
    <source>
        <dbReference type="ARBA" id="ARBA00023157"/>
    </source>
</evidence>
<dbReference type="InterPro" id="IPR035914">
    <property type="entry name" value="Sperma_CUB_dom_sf"/>
</dbReference>
<dbReference type="InterPro" id="IPR000859">
    <property type="entry name" value="CUB_dom"/>
</dbReference>
<evidence type="ECO:0000313" key="3">
    <source>
        <dbReference type="EMBL" id="KIH48008.1"/>
    </source>
</evidence>
<protein>
    <submittedName>
        <fullName evidence="3">CUB domain protein</fullName>
    </submittedName>
</protein>
<accession>A0A0C2BVN5</accession>
<keyword evidence="1" id="KW-1015">Disulfide bond</keyword>
<dbReference type="InterPro" id="IPR050976">
    <property type="entry name" value="Snaclec"/>
</dbReference>
<feature type="domain" description="CUB" evidence="2">
    <location>
        <begin position="47"/>
        <end position="133"/>
    </location>
</feature>